<comment type="caution">
    <text evidence="1">The sequence shown here is derived from an EMBL/GenBank/DDBJ whole genome shotgun (WGS) entry which is preliminary data.</text>
</comment>
<dbReference type="RefSeq" id="WP_330824369.1">
    <property type="nucleotide sequence ID" value="NZ_JAZBJP010000118.1"/>
</dbReference>
<dbReference type="Proteomes" id="UP001307760">
    <property type="component" value="Unassembled WGS sequence"/>
</dbReference>
<feature type="non-terminal residue" evidence="1">
    <location>
        <position position="159"/>
    </location>
</feature>
<gene>
    <name evidence="1" type="ORF">V2J85_40480</name>
</gene>
<accession>A0ABU7P333</accession>
<keyword evidence="2" id="KW-1185">Reference proteome</keyword>
<evidence type="ECO:0000313" key="1">
    <source>
        <dbReference type="EMBL" id="MEE4425540.1"/>
    </source>
</evidence>
<reference evidence="1 2" key="1">
    <citation type="submission" date="2023-12" db="EMBL/GenBank/DDBJ databases">
        <title>30 novel species of actinomycetes from the DSMZ collection.</title>
        <authorList>
            <person name="Nouioui I."/>
        </authorList>
    </citation>
    <scope>NUCLEOTIDE SEQUENCE [LARGE SCALE GENOMIC DNA]</scope>
    <source>
        <strain evidence="1 2">DSM 41528</strain>
    </source>
</reference>
<dbReference type="EMBL" id="JAZBJP010000118">
    <property type="protein sequence ID" value="MEE4425540.1"/>
    <property type="molecule type" value="Genomic_DNA"/>
</dbReference>
<feature type="non-terminal residue" evidence="1">
    <location>
        <position position="1"/>
    </location>
</feature>
<organism evidence="1 2">
    <name type="scientific">Streptomyces bugieae</name>
    <dbReference type="NCBI Taxonomy" id="3098223"/>
    <lineage>
        <taxon>Bacteria</taxon>
        <taxon>Bacillati</taxon>
        <taxon>Actinomycetota</taxon>
        <taxon>Actinomycetes</taxon>
        <taxon>Kitasatosporales</taxon>
        <taxon>Streptomycetaceae</taxon>
        <taxon>Streptomyces</taxon>
    </lineage>
</organism>
<proteinExistence type="predicted"/>
<name>A0ABU7P333_9ACTN</name>
<sequence>SPEKVSDGAAAMERIQRLYPEVALIDVPEDILYNADVGPDAFRRFFAAADEPAGPAEAVPDTATVALATDCELQRVHVANSGAVHFDDPAAQDTRPVFEVSRMTLTIAVDRAASALYPLSRAEEFVLNRLAEGPMSAADARTEIERYAASAPDRDDTAD</sequence>
<evidence type="ECO:0000313" key="2">
    <source>
        <dbReference type="Proteomes" id="UP001307760"/>
    </source>
</evidence>
<protein>
    <submittedName>
        <fullName evidence="1">Uncharacterized protein</fullName>
    </submittedName>
</protein>